<dbReference type="Gene3D" id="2.60.40.1880">
    <property type="entry name" value="Invasion associated locus B (IalB) protein"/>
    <property type="match status" value="1"/>
</dbReference>
<name>A0A0P1G9K3_9RHOB</name>
<sequence length="170" mass="18395">MISKNFFYAAFCVLVVAAPVSAQQKLENGTSFKDWRLACRATEGGAQFCTLIQQLTARDSGKFLAEVGLQPAEIEGKKGLVMALSTPTDMALTMNPGYRLSYETDVLPMQWRTCSATACLASRLLQPEEVSRLKRGHKILLGYQPAKATESTLFEVSLSGVTAGLAAIGR</sequence>
<gene>
    <name evidence="2" type="ORF">TRM7557_01750</name>
</gene>
<dbReference type="EMBL" id="CYSD01000027">
    <property type="protein sequence ID" value="CUH78165.1"/>
    <property type="molecule type" value="Genomic_DNA"/>
</dbReference>
<reference evidence="2 3" key="1">
    <citation type="submission" date="2015-09" db="EMBL/GenBank/DDBJ databases">
        <authorList>
            <consortium name="Swine Surveillance"/>
        </authorList>
    </citation>
    <scope>NUCLEOTIDE SEQUENCE [LARGE SCALE GENOMIC DNA]</scope>
    <source>
        <strain evidence="2 3">CECT 7557</strain>
    </source>
</reference>
<dbReference type="OrthoDB" id="7844558at2"/>
<evidence type="ECO:0000313" key="2">
    <source>
        <dbReference type="EMBL" id="CUH78165.1"/>
    </source>
</evidence>
<dbReference type="AlphaFoldDB" id="A0A0P1G9K3"/>
<feature type="signal peptide" evidence="1">
    <location>
        <begin position="1"/>
        <end position="22"/>
    </location>
</feature>
<dbReference type="InterPro" id="IPR038696">
    <property type="entry name" value="IalB_sf"/>
</dbReference>
<dbReference type="Pfam" id="PF06776">
    <property type="entry name" value="IalB"/>
    <property type="match status" value="1"/>
</dbReference>
<evidence type="ECO:0000256" key="1">
    <source>
        <dbReference type="SAM" id="SignalP"/>
    </source>
</evidence>
<feature type="chain" id="PRO_5006063203" evidence="1">
    <location>
        <begin position="23"/>
        <end position="170"/>
    </location>
</feature>
<dbReference type="InterPro" id="IPR010642">
    <property type="entry name" value="Invasion_prot_B"/>
</dbReference>
<accession>A0A0P1G9K3</accession>
<keyword evidence="1" id="KW-0732">Signal</keyword>
<evidence type="ECO:0000313" key="3">
    <source>
        <dbReference type="Proteomes" id="UP000052022"/>
    </source>
</evidence>
<organism evidence="2 3">
    <name type="scientific">Tritonibacter multivorans</name>
    <dbReference type="NCBI Taxonomy" id="928856"/>
    <lineage>
        <taxon>Bacteria</taxon>
        <taxon>Pseudomonadati</taxon>
        <taxon>Pseudomonadota</taxon>
        <taxon>Alphaproteobacteria</taxon>
        <taxon>Rhodobacterales</taxon>
        <taxon>Paracoccaceae</taxon>
        <taxon>Tritonibacter</taxon>
    </lineage>
</organism>
<dbReference type="RefSeq" id="WP_058289834.1">
    <property type="nucleotide sequence ID" value="NZ_CYSD01000027.1"/>
</dbReference>
<proteinExistence type="predicted"/>
<keyword evidence="3" id="KW-1185">Reference proteome</keyword>
<protein>
    <submittedName>
        <fullName evidence="2">Invasion protein B, involved in pathogenesis</fullName>
    </submittedName>
</protein>
<dbReference type="Proteomes" id="UP000052022">
    <property type="component" value="Unassembled WGS sequence"/>
</dbReference>